<name>X1BXF0_9ZZZZ</name>
<dbReference type="AlphaFoldDB" id="X1BXF0"/>
<accession>X1BXF0</accession>
<dbReference type="EMBL" id="BART01018094">
    <property type="protein sequence ID" value="GAG85817.1"/>
    <property type="molecule type" value="Genomic_DNA"/>
</dbReference>
<comment type="caution">
    <text evidence="1">The sequence shown here is derived from an EMBL/GenBank/DDBJ whole genome shotgun (WGS) entry which is preliminary data.</text>
</comment>
<protein>
    <submittedName>
        <fullName evidence="1">Uncharacterized protein</fullName>
    </submittedName>
</protein>
<gene>
    <name evidence="1" type="ORF">S01H4_34215</name>
</gene>
<proteinExistence type="predicted"/>
<sequence length="48" mass="5513">EPDVDCEAIVIDVWLHNSYLWQKRKLPKVGLTVDAWDGQLRAVLYDSG</sequence>
<feature type="non-terminal residue" evidence="1">
    <location>
        <position position="1"/>
    </location>
</feature>
<organism evidence="1">
    <name type="scientific">marine sediment metagenome</name>
    <dbReference type="NCBI Taxonomy" id="412755"/>
    <lineage>
        <taxon>unclassified sequences</taxon>
        <taxon>metagenomes</taxon>
        <taxon>ecological metagenomes</taxon>
    </lineage>
</organism>
<reference evidence="1" key="1">
    <citation type="journal article" date="2014" name="Front. Microbiol.">
        <title>High frequency of phylogenetically diverse reductive dehalogenase-homologous genes in deep subseafloor sedimentary metagenomes.</title>
        <authorList>
            <person name="Kawai M."/>
            <person name="Futagami T."/>
            <person name="Toyoda A."/>
            <person name="Takaki Y."/>
            <person name="Nishi S."/>
            <person name="Hori S."/>
            <person name="Arai W."/>
            <person name="Tsubouchi T."/>
            <person name="Morono Y."/>
            <person name="Uchiyama I."/>
            <person name="Ito T."/>
            <person name="Fujiyama A."/>
            <person name="Inagaki F."/>
            <person name="Takami H."/>
        </authorList>
    </citation>
    <scope>NUCLEOTIDE SEQUENCE</scope>
    <source>
        <strain evidence="1">Expedition CK06-06</strain>
    </source>
</reference>
<evidence type="ECO:0000313" key="1">
    <source>
        <dbReference type="EMBL" id="GAG85817.1"/>
    </source>
</evidence>